<dbReference type="GO" id="GO:0016740">
    <property type="term" value="F:transferase activity"/>
    <property type="evidence" value="ECO:0007669"/>
    <property type="project" value="UniProtKB-KW"/>
</dbReference>
<dbReference type="RefSeq" id="WP_343759897.1">
    <property type="nucleotide sequence ID" value="NZ_BAAACG010000006.1"/>
</dbReference>
<gene>
    <name evidence="5" type="ORF">GCM10008906_12290</name>
</gene>
<keyword evidence="2 5" id="KW-0808">Transferase</keyword>
<dbReference type="Pfam" id="PF22624">
    <property type="entry name" value="AASDHPPT_N"/>
    <property type="match status" value="1"/>
</dbReference>
<evidence type="ECO:0000259" key="3">
    <source>
        <dbReference type="Pfam" id="PF01648"/>
    </source>
</evidence>
<comment type="similarity">
    <text evidence="1">Belongs to the P-Pant transferase superfamily. Gsp/Sfp/HetI/AcpT family.</text>
</comment>
<feature type="domain" description="4'-phosphopantetheinyl transferase" evidence="3">
    <location>
        <begin position="136"/>
        <end position="208"/>
    </location>
</feature>
<evidence type="ECO:0000259" key="4">
    <source>
        <dbReference type="Pfam" id="PF22624"/>
    </source>
</evidence>
<dbReference type="PANTHER" id="PTHR12215:SF10">
    <property type="entry name" value="L-AMINOADIPATE-SEMIALDEHYDE DEHYDROGENASE-PHOSPHOPANTETHEINYL TRANSFERASE"/>
    <property type="match status" value="1"/>
</dbReference>
<dbReference type="Pfam" id="PF01648">
    <property type="entry name" value="ACPS"/>
    <property type="match status" value="1"/>
</dbReference>
<evidence type="ECO:0000256" key="2">
    <source>
        <dbReference type="ARBA" id="ARBA00022679"/>
    </source>
</evidence>
<dbReference type="InterPro" id="IPR037143">
    <property type="entry name" value="4-PPantetheinyl_Trfase_dom_sf"/>
</dbReference>
<dbReference type="Gene3D" id="3.90.470.20">
    <property type="entry name" value="4'-phosphopantetheinyl transferase domain"/>
    <property type="match status" value="2"/>
</dbReference>
<protein>
    <submittedName>
        <fullName evidence="5">4'-phosphopantetheinyl transferase superfamily protein</fullName>
    </submittedName>
</protein>
<proteinExistence type="inferred from homology"/>
<evidence type="ECO:0000256" key="1">
    <source>
        <dbReference type="ARBA" id="ARBA00010990"/>
    </source>
</evidence>
<dbReference type="InterPro" id="IPR050559">
    <property type="entry name" value="P-Pant_transferase_sf"/>
</dbReference>
<sequence length="245" mass="28774">MKKVRCNEKLIISRVNLINDIHSLDILKRLNRNMNMIVIANICEFRNLGYLKRFLTNKEKNKLEKFVFEDDRKRYILSHGLLNYIFSDALGISIKNIKFYLGDKGKPKIKNKYKINYNISHSKELILIGFSKEKEIGIDVEKVYYNIDYKEISEAFFHPYDLLCYSNKSKIDEIKSFFKIWVVKEAYTKALGTGLSRSLDTFFIKKSLNNKLMVMDIINSTETYIKTFKPQLGYIAAISILDKSK</sequence>
<dbReference type="SUPFAM" id="SSF56214">
    <property type="entry name" value="4'-phosphopantetheinyl transferase"/>
    <property type="match status" value="2"/>
</dbReference>
<feature type="domain" description="4'-phosphopantetheinyl transferase N-terminal" evidence="4">
    <location>
        <begin position="52"/>
        <end position="128"/>
    </location>
</feature>
<comment type="caution">
    <text evidence="5">The sequence shown here is derived from an EMBL/GenBank/DDBJ whole genome shotgun (WGS) entry which is preliminary data.</text>
</comment>
<keyword evidence="6" id="KW-1185">Reference proteome</keyword>
<accession>A0ABN1JDK9</accession>
<dbReference type="InterPro" id="IPR008278">
    <property type="entry name" value="4-PPantetheinyl_Trfase_dom"/>
</dbReference>
<dbReference type="PANTHER" id="PTHR12215">
    <property type="entry name" value="PHOSPHOPANTETHEINE TRANSFERASE"/>
    <property type="match status" value="1"/>
</dbReference>
<reference evidence="5 6" key="1">
    <citation type="journal article" date="2019" name="Int. J. Syst. Evol. Microbiol.">
        <title>The Global Catalogue of Microorganisms (GCM) 10K type strain sequencing project: providing services to taxonomists for standard genome sequencing and annotation.</title>
        <authorList>
            <consortium name="The Broad Institute Genomics Platform"/>
            <consortium name="The Broad Institute Genome Sequencing Center for Infectious Disease"/>
            <person name="Wu L."/>
            <person name="Ma J."/>
        </authorList>
    </citation>
    <scope>NUCLEOTIDE SEQUENCE [LARGE SCALE GENOMIC DNA]</scope>
    <source>
        <strain evidence="5 6">JCM 1407</strain>
    </source>
</reference>
<evidence type="ECO:0000313" key="5">
    <source>
        <dbReference type="EMBL" id="GAA0736787.1"/>
    </source>
</evidence>
<dbReference type="EMBL" id="BAAACG010000006">
    <property type="protein sequence ID" value="GAA0736787.1"/>
    <property type="molecule type" value="Genomic_DNA"/>
</dbReference>
<dbReference type="InterPro" id="IPR055066">
    <property type="entry name" value="AASDHPPT_N"/>
</dbReference>
<evidence type="ECO:0000313" key="6">
    <source>
        <dbReference type="Proteomes" id="UP001501510"/>
    </source>
</evidence>
<dbReference type="Proteomes" id="UP001501510">
    <property type="component" value="Unassembled WGS sequence"/>
</dbReference>
<organism evidence="5 6">
    <name type="scientific">Clostridium oceanicum</name>
    <dbReference type="NCBI Taxonomy" id="1543"/>
    <lineage>
        <taxon>Bacteria</taxon>
        <taxon>Bacillati</taxon>
        <taxon>Bacillota</taxon>
        <taxon>Clostridia</taxon>
        <taxon>Eubacteriales</taxon>
        <taxon>Clostridiaceae</taxon>
        <taxon>Clostridium</taxon>
    </lineage>
</organism>
<name>A0ABN1JDK9_9CLOT</name>